<sequence length="103" mass="11481">MVLESLVPRTESEEVRRLKADNLRLARELKLVRVEVRAYKREFEDSRKKVAESSNSMGNSDLMQEIAHMVSNFVDGCLAALQLPAALLAGDSRPLARATRAAI</sequence>
<evidence type="ECO:0000313" key="1">
    <source>
        <dbReference type="EMBL" id="CAH2101304.1"/>
    </source>
</evidence>
<comment type="caution">
    <text evidence="1">The sequence shown here is derived from an EMBL/GenBank/DDBJ whole genome shotgun (WGS) entry which is preliminary data.</text>
</comment>
<dbReference type="EMBL" id="CAKOGL010000023">
    <property type="protein sequence ID" value="CAH2101304.1"/>
    <property type="molecule type" value="Genomic_DNA"/>
</dbReference>
<organism evidence="1 2">
    <name type="scientific">Euphydryas editha</name>
    <name type="common">Edith's checkerspot</name>
    <dbReference type="NCBI Taxonomy" id="104508"/>
    <lineage>
        <taxon>Eukaryota</taxon>
        <taxon>Metazoa</taxon>
        <taxon>Ecdysozoa</taxon>
        <taxon>Arthropoda</taxon>
        <taxon>Hexapoda</taxon>
        <taxon>Insecta</taxon>
        <taxon>Pterygota</taxon>
        <taxon>Neoptera</taxon>
        <taxon>Endopterygota</taxon>
        <taxon>Lepidoptera</taxon>
        <taxon>Glossata</taxon>
        <taxon>Ditrysia</taxon>
        <taxon>Papilionoidea</taxon>
        <taxon>Nymphalidae</taxon>
        <taxon>Nymphalinae</taxon>
        <taxon>Euphydryas</taxon>
    </lineage>
</organism>
<evidence type="ECO:0000313" key="2">
    <source>
        <dbReference type="Proteomes" id="UP001153954"/>
    </source>
</evidence>
<reference evidence="1" key="1">
    <citation type="submission" date="2022-03" db="EMBL/GenBank/DDBJ databases">
        <authorList>
            <person name="Tunstrom K."/>
        </authorList>
    </citation>
    <scope>NUCLEOTIDE SEQUENCE</scope>
</reference>
<protein>
    <submittedName>
        <fullName evidence="1">Uncharacterized protein</fullName>
    </submittedName>
</protein>
<proteinExistence type="predicted"/>
<accession>A0AAU9UUP4</accession>
<gene>
    <name evidence="1" type="ORF">EEDITHA_LOCUS16073</name>
</gene>
<dbReference type="AlphaFoldDB" id="A0AAU9UUP4"/>
<keyword evidence="2" id="KW-1185">Reference proteome</keyword>
<dbReference type="Proteomes" id="UP001153954">
    <property type="component" value="Unassembled WGS sequence"/>
</dbReference>
<name>A0AAU9UUP4_EUPED</name>